<organism evidence="2">
    <name type="scientific">Mantoniella antarctica</name>
    <dbReference type="NCBI Taxonomy" id="81844"/>
    <lineage>
        <taxon>Eukaryota</taxon>
        <taxon>Viridiplantae</taxon>
        <taxon>Chlorophyta</taxon>
        <taxon>Mamiellophyceae</taxon>
        <taxon>Mamiellales</taxon>
        <taxon>Mamiellaceae</taxon>
        <taxon>Mantoniella</taxon>
    </lineage>
</organism>
<dbReference type="EMBL" id="HBFC01009116">
    <property type="protein sequence ID" value="CAD8702593.1"/>
    <property type="molecule type" value="Transcribed_RNA"/>
</dbReference>
<dbReference type="Pfam" id="PF00612">
    <property type="entry name" value="IQ"/>
    <property type="match status" value="2"/>
</dbReference>
<protein>
    <submittedName>
        <fullName evidence="2">Uncharacterized protein</fullName>
    </submittedName>
</protein>
<name>A0A7S0SD82_9CHLO</name>
<dbReference type="InterPro" id="IPR000048">
    <property type="entry name" value="IQ_motif_EF-hand-BS"/>
</dbReference>
<dbReference type="PROSITE" id="PS50096">
    <property type="entry name" value="IQ"/>
    <property type="match status" value="2"/>
</dbReference>
<sequence length="276" mass="30422">MHRVVLSSPAKYSRGLLMNEVTDDVLEELLEQTDRDATAYLVEAVLNTLLDETEHRHAEACALHTETLQATREGSALSIQLAWRSYLAKRTRRHLREVAAAVHIQRVARGILARHEVVALKLQRDANLEGENPLAIVLRKRAGWDDHRRVTFVKAEDCAGVRQLTQLPGVDLSNAAVEVSSRRPGSSRRPSTADSAAGKLAAGVRRRLERCRGATSKLRSMETALSGEVGQMVEILTRRPPSYAYDPSAGSLRVEMRVGGAIVRSASKIESCNFAK</sequence>
<proteinExistence type="predicted"/>
<dbReference type="Gene3D" id="1.20.5.190">
    <property type="match status" value="1"/>
</dbReference>
<reference evidence="2" key="1">
    <citation type="submission" date="2021-01" db="EMBL/GenBank/DDBJ databases">
        <authorList>
            <person name="Corre E."/>
            <person name="Pelletier E."/>
            <person name="Niang G."/>
            <person name="Scheremetjew M."/>
            <person name="Finn R."/>
            <person name="Kale V."/>
            <person name="Holt S."/>
            <person name="Cochrane G."/>
            <person name="Meng A."/>
            <person name="Brown T."/>
            <person name="Cohen L."/>
        </authorList>
    </citation>
    <scope>NUCLEOTIDE SEQUENCE</scope>
    <source>
        <strain evidence="2">SL-175</strain>
    </source>
</reference>
<accession>A0A7S0SD82</accession>
<gene>
    <name evidence="2" type="ORF">MANT1106_LOCUS5275</name>
</gene>
<feature type="region of interest" description="Disordered" evidence="1">
    <location>
        <begin position="175"/>
        <end position="199"/>
    </location>
</feature>
<dbReference type="AlphaFoldDB" id="A0A7S0SD82"/>
<evidence type="ECO:0000256" key="1">
    <source>
        <dbReference type="SAM" id="MobiDB-lite"/>
    </source>
</evidence>
<evidence type="ECO:0000313" key="2">
    <source>
        <dbReference type="EMBL" id="CAD8702593.1"/>
    </source>
</evidence>